<gene>
    <name evidence="1" type="ORF">EFL95_13610</name>
</gene>
<evidence type="ECO:0000313" key="1">
    <source>
        <dbReference type="EMBL" id="RNL79957.1"/>
    </source>
</evidence>
<reference evidence="1 2" key="1">
    <citation type="submission" date="2018-11" db="EMBL/GenBank/DDBJ databases">
        <authorList>
            <person name="Li F."/>
        </authorList>
    </citation>
    <scope>NUCLEOTIDE SEQUENCE [LARGE SCALE GENOMIC DNA]</scope>
    <source>
        <strain evidence="1 2">KIS18-7</strain>
    </source>
</reference>
<protein>
    <recommendedName>
        <fullName evidence="3">Nucleotidyltransferase family protein</fullName>
    </recommendedName>
</protein>
<dbReference type="Pfam" id="PF14907">
    <property type="entry name" value="NTP_transf_5"/>
    <property type="match status" value="1"/>
</dbReference>
<dbReference type="AlphaFoldDB" id="A0A3N0DWG3"/>
<comment type="caution">
    <text evidence="1">The sequence shown here is derived from an EMBL/GenBank/DDBJ whole genome shotgun (WGS) entry which is preliminary data.</text>
</comment>
<dbReference type="InterPro" id="IPR039498">
    <property type="entry name" value="NTP_transf_5"/>
</dbReference>
<proteinExistence type="predicted"/>
<dbReference type="RefSeq" id="WP_123234460.1">
    <property type="nucleotide sequence ID" value="NZ_RJSG01000002.1"/>
</dbReference>
<name>A0A3N0DWG3_9ACTN</name>
<dbReference type="OrthoDB" id="3773789at2"/>
<dbReference type="EMBL" id="RJSG01000002">
    <property type="protein sequence ID" value="RNL79957.1"/>
    <property type="molecule type" value="Genomic_DNA"/>
</dbReference>
<evidence type="ECO:0008006" key="3">
    <source>
        <dbReference type="Google" id="ProtNLM"/>
    </source>
</evidence>
<dbReference type="Proteomes" id="UP000277094">
    <property type="component" value="Unassembled WGS sequence"/>
</dbReference>
<sequence length="408" mass="44938">MHPSPAAVRRVRSWVRGSLRLEAGQEWAPEPAQVPTPGAPGEPAVELVEAVRRHRVAELLDAHVDALGLDPDVASGIAELRAVGRRGLMVQLLELERLHSAFGAAGLRSLAIKGPALAAQTTGDPSSRGSGDLDLVISPVDVEAACRVLEENGWRMRLGSEVSPGTWAWGHVMRSFNAFTFDGPGSTVDLHWRLDPTLHALPDFEEVWNRREAVDLGAVRVDTLCHADLLGSTSLHAAKDYWRWLRSLVDVHRIAADARTWERAFDQDPLRRLEVQTLAVTRFVVGLPANVPAEVLAELDRVPASVLTRALAAQERPVYATYPFPGVESMRALRYMLAASSTGQDRRHAVVATVLPVKTVVGIEAQSAWTGVPLTLWHRVRRLRRRSVAWARREPGARVVEPVIRTHR</sequence>
<organism evidence="1 2">
    <name type="scientific">Nocardioides marmorisolisilvae</name>
    <dbReference type="NCBI Taxonomy" id="1542737"/>
    <lineage>
        <taxon>Bacteria</taxon>
        <taxon>Bacillati</taxon>
        <taxon>Actinomycetota</taxon>
        <taxon>Actinomycetes</taxon>
        <taxon>Propionibacteriales</taxon>
        <taxon>Nocardioidaceae</taxon>
        <taxon>Nocardioides</taxon>
    </lineage>
</organism>
<keyword evidence="2" id="KW-1185">Reference proteome</keyword>
<evidence type="ECO:0000313" key="2">
    <source>
        <dbReference type="Proteomes" id="UP000277094"/>
    </source>
</evidence>
<accession>A0A3N0DWG3</accession>